<proteinExistence type="inferred from homology"/>
<comment type="cofactor">
    <cofactor evidence="1">
        <name>Fe(2+)</name>
        <dbReference type="ChEBI" id="CHEBI:29033"/>
    </cofactor>
</comment>
<sequence length="665" mass="73347">MLEALGEEQIVLGEGKKHGHPYLSGNFAPVKQTISLTPCTYTGEIPEELAGGEYVRNGGNPVTNEALGRDAHWFDGDGMLSGVSFRRSSEKGEITPEFVNQYVLTDVYISSTSSPFIKTPILPSIATLVNPMSSLLTIILRIFRTVALVILSHLPGSQQAIRKISVANTAVIYHDGRALATCESGPPMRFSIPGLETIGWFNGRTSEGEGIADFGTGFGGKGLLSWMREWATAHPRVDPVTKELILYHSTFVPPYINYSIVAPTYEPSQDKNTPSQTRILNTPVPGISSAKMMHDFGVSSTHTIIMDLPLSLDPVNLAKNRPVVEYDPTSRSRFGIFPRYLPQEVRWFETKPCCIFHTANSWNSTDPSPTPGLPGIPMVNMLACRLTSASLVFSAGNLAVPMPTRQIPIGFEEEEQCRLYYYQFCLLHSLEPDVSNDNLITHQWALSTIPFEFPSLRDSQSMSAAKYIYGCSVSGTSFGAALGRAVKINALVKVDVETLIQRGISDPPTQITGCVDTRSIADILASKDSNDPIKIFKMPEGWYTQESRFVPRSGGLTEDDGWLLTYVFDESQLVEDGECKPDAKSELWVIDANNMTNVVARVHLPQRVPYGLHGNWFSEADVQGQRPVNSTRTMPPREGKGSAKSTSPGWRMWMAARTTINNWLQ</sequence>
<evidence type="ECO:0000313" key="8">
    <source>
        <dbReference type="Proteomes" id="UP001590950"/>
    </source>
</evidence>
<evidence type="ECO:0000256" key="5">
    <source>
        <dbReference type="ARBA" id="ARBA00023004"/>
    </source>
</evidence>
<name>A0ABR4ABY2_9LECA</name>
<organism evidence="7 8">
    <name type="scientific">Stereocaulon virgatum</name>
    <dbReference type="NCBI Taxonomy" id="373712"/>
    <lineage>
        <taxon>Eukaryota</taxon>
        <taxon>Fungi</taxon>
        <taxon>Dikarya</taxon>
        <taxon>Ascomycota</taxon>
        <taxon>Pezizomycotina</taxon>
        <taxon>Lecanoromycetes</taxon>
        <taxon>OSLEUM clade</taxon>
        <taxon>Lecanoromycetidae</taxon>
        <taxon>Lecanorales</taxon>
        <taxon>Lecanorineae</taxon>
        <taxon>Stereocaulaceae</taxon>
        <taxon>Stereocaulon</taxon>
    </lineage>
</organism>
<dbReference type="Proteomes" id="UP001590950">
    <property type="component" value="Unassembled WGS sequence"/>
</dbReference>
<evidence type="ECO:0000256" key="1">
    <source>
        <dbReference type="ARBA" id="ARBA00001954"/>
    </source>
</evidence>
<keyword evidence="5" id="KW-0408">Iron</keyword>
<dbReference type="InterPro" id="IPR004294">
    <property type="entry name" value="Carotenoid_Oase"/>
</dbReference>
<keyword evidence="8" id="KW-1185">Reference proteome</keyword>
<dbReference type="Pfam" id="PF03055">
    <property type="entry name" value="RPE65"/>
    <property type="match status" value="1"/>
</dbReference>
<keyword evidence="3" id="KW-0479">Metal-binding</keyword>
<evidence type="ECO:0000313" key="7">
    <source>
        <dbReference type="EMBL" id="KAL2043015.1"/>
    </source>
</evidence>
<comment type="similarity">
    <text evidence="2">Belongs to the carotenoid oxygenase family.</text>
</comment>
<evidence type="ECO:0000256" key="2">
    <source>
        <dbReference type="ARBA" id="ARBA00006787"/>
    </source>
</evidence>
<protein>
    <recommendedName>
        <fullName evidence="9">Carotenoid oxygenase</fullName>
    </recommendedName>
</protein>
<keyword evidence="4" id="KW-0560">Oxidoreductase</keyword>
<evidence type="ECO:0000256" key="3">
    <source>
        <dbReference type="ARBA" id="ARBA00022723"/>
    </source>
</evidence>
<dbReference type="PANTHER" id="PTHR10543">
    <property type="entry name" value="BETA-CAROTENE DIOXYGENASE"/>
    <property type="match status" value="1"/>
</dbReference>
<comment type="caution">
    <text evidence="7">The sequence shown here is derived from an EMBL/GenBank/DDBJ whole genome shotgun (WGS) entry which is preliminary data.</text>
</comment>
<dbReference type="PANTHER" id="PTHR10543:SF89">
    <property type="entry name" value="CAROTENOID 9,10(9',10')-CLEAVAGE DIOXYGENASE 1"/>
    <property type="match status" value="1"/>
</dbReference>
<reference evidence="7 8" key="1">
    <citation type="submission" date="2024-09" db="EMBL/GenBank/DDBJ databases">
        <title>Rethinking Asexuality: The Enigmatic Case of Functional Sexual Genes in Lepraria (Stereocaulaceae).</title>
        <authorList>
            <person name="Doellman M."/>
            <person name="Sun Y."/>
            <person name="Barcenas-Pena A."/>
            <person name="Lumbsch H.T."/>
            <person name="Grewe F."/>
        </authorList>
    </citation>
    <scope>NUCLEOTIDE SEQUENCE [LARGE SCALE GENOMIC DNA]</scope>
    <source>
        <strain evidence="7 8">Mercado 3170</strain>
    </source>
</reference>
<accession>A0ABR4ABY2</accession>
<gene>
    <name evidence="7" type="ORF">N7G274_004073</name>
</gene>
<feature type="region of interest" description="Disordered" evidence="6">
    <location>
        <begin position="622"/>
        <end position="648"/>
    </location>
</feature>
<evidence type="ECO:0000256" key="6">
    <source>
        <dbReference type="SAM" id="MobiDB-lite"/>
    </source>
</evidence>
<evidence type="ECO:0000256" key="4">
    <source>
        <dbReference type="ARBA" id="ARBA00023002"/>
    </source>
</evidence>
<dbReference type="EMBL" id="JBEFKJ010000012">
    <property type="protein sequence ID" value="KAL2043015.1"/>
    <property type="molecule type" value="Genomic_DNA"/>
</dbReference>
<evidence type="ECO:0008006" key="9">
    <source>
        <dbReference type="Google" id="ProtNLM"/>
    </source>
</evidence>